<dbReference type="Proteomes" id="UP000301309">
    <property type="component" value="Unassembled WGS sequence"/>
</dbReference>
<dbReference type="AlphaFoldDB" id="A0A4D4KYN0"/>
<sequence>MVVGGTGFLGRHICAALTARGNDVVAVARRPGPPVEGAHVVQLDAARGSLGDLVAVLKDADLVVSAAGDVWADDEARMAAAHVTAVDRLLDAMARLPHRPRLVHLGSVHEYGPVPDGVRVAEDRPAAPVSVHGRTKLAGTQAVLRSVCEGRVDGCVLRVVNACGPGTPEYSFVGRLAARLRARTGDTPLDLTVADDRRDYIDARDVAEAVDLAARAPVTGRIINIGRGTATGMRQIADLLVRASGIAPHLVRESGGTVRGRGAGWTCVDNTLAHRLLGWAPRVPLETSLRDTWTASAVPFGAGDPGTADAAHAGH</sequence>
<reference evidence="2 3" key="1">
    <citation type="journal article" date="2020" name="Int. J. Syst. Evol. Microbiol.">
        <title>Reclassification of Streptomyces castelarensis and Streptomyces sporoclivatus as later heterotypic synonyms of Streptomyces antimycoticus.</title>
        <authorList>
            <person name="Komaki H."/>
            <person name="Tamura T."/>
        </authorList>
    </citation>
    <scope>NUCLEOTIDE SEQUENCE [LARGE SCALE GENOMIC DNA]</scope>
    <source>
        <strain evidence="2 3">NBRC 13459</strain>
    </source>
</reference>
<comment type="caution">
    <text evidence="2">The sequence shown here is derived from an EMBL/GenBank/DDBJ whole genome shotgun (WGS) entry which is preliminary data.</text>
</comment>
<protein>
    <submittedName>
        <fullName evidence="2">Reductase</fullName>
    </submittedName>
</protein>
<proteinExistence type="predicted"/>
<dbReference type="Pfam" id="PF01370">
    <property type="entry name" value="Epimerase"/>
    <property type="match status" value="1"/>
</dbReference>
<feature type="domain" description="NAD-dependent epimerase/dehydratase" evidence="1">
    <location>
        <begin position="1"/>
        <end position="226"/>
    </location>
</feature>
<accession>A0A4D4KYN0</accession>
<name>A0A4D4KYN0_STRVO</name>
<dbReference type="EMBL" id="BJHW01000001">
    <property type="protein sequence ID" value="GDY51966.1"/>
    <property type="molecule type" value="Genomic_DNA"/>
</dbReference>
<dbReference type="PANTHER" id="PTHR43245">
    <property type="entry name" value="BIFUNCTIONAL POLYMYXIN RESISTANCE PROTEIN ARNA"/>
    <property type="match status" value="1"/>
</dbReference>
<dbReference type="InterPro" id="IPR036291">
    <property type="entry name" value="NAD(P)-bd_dom_sf"/>
</dbReference>
<gene>
    <name evidence="2" type="ORF">SVIO_025890</name>
</gene>
<evidence type="ECO:0000313" key="2">
    <source>
        <dbReference type="EMBL" id="GDY51966.1"/>
    </source>
</evidence>
<dbReference type="InterPro" id="IPR001509">
    <property type="entry name" value="Epimerase_deHydtase"/>
</dbReference>
<evidence type="ECO:0000313" key="3">
    <source>
        <dbReference type="Proteomes" id="UP000301309"/>
    </source>
</evidence>
<keyword evidence="3" id="KW-1185">Reference proteome</keyword>
<organism evidence="2 3">
    <name type="scientific">Streptomyces violaceusniger</name>
    <dbReference type="NCBI Taxonomy" id="68280"/>
    <lineage>
        <taxon>Bacteria</taxon>
        <taxon>Bacillati</taxon>
        <taxon>Actinomycetota</taxon>
        <taxon>Actinomycetes</taxon>
        <taxon>Kitasatosporales</taxon>
        <taxon>Streptomycetaceae</taxon>
        <taxon>Streptomyces</taxon>
        <taxon>Streptomyces violaceusniger group</taxon>
    </lineage>
</organism>
<evidence type="ECO:0000259" key="1">
    <source>
        <dbReference type="Pfam" id="PF01370"/>
    </source>
</evidence>
<dbReference type="InterPro" id="IPR050177">
    <property type="entry name" value="Lipid_A_modif_metabolic_enz"/>
</dbReference>
<dbReference type="Gene3D" id="3.40.50.720">
    <property type="entry name" value="NAD(P)-binding Rossmann-like Domain"/>
    <property type="match status" value="1"/>
</dbReference>
<dbReference type="SUPFAM" id="SSF51735">
    <property type="entry name" value="NAD(P)-binding Rossmann-fold domains"/>
    <property type="match status" value="1"/>
</dbReference>